<dbReference type="InterPro" id="IPR036188">
    <property type="entry name" value="FAD/NAD-bd_sf"/>
</dbReference>
<evidence type="ECO:0000313" key="4">
    <source>
        <dbReference type="Proteomes" id="UP000622797"/>
    </source>
</evidence>
<feature type="compositionally biased region" description="Basic and acidic residues" evidence="1">
    <location>
        <begin position="291"/>
        <end position="308"/>
    </location>
</feature>
<dbReference type="InterPro" id="IPR002937">
    <property type="entry name" value="Amino_oxidase"/>
</dbReference>
<protein>
    <recommendedName>
        <fullName evidence="2">Amine oxidase domain-containing protein</fullName>
    </recommendedName>
</protein>
<evidence type="ECO:0000313" key="3">
    <source>
        <dbReference type="EMBL" id="KAF4966372.1"/>
    </source>
</evidence>
<dbReference type="EMBL" id="JABEXW010000295">
    <property type="protein sequence ID" value="KAF4966372.1"/>
    <property type="molecule type" value="Genomic_DNA"/>
</dbReference>
<reference evidence="3" key="2">
    <citation type="submission" date="2020-05" db="EMBL/GenBank/DDBJ databases">
        <authorList>
            <person name="Kim H.-S."/>
            <person name="Proctor R.H."/>
            <person name="Brown D.W."/>
        </authorList>
    </citation>
    <scope>NUCLEOTIDE SEQUENCE</scope>
    <source>
        <strain evidence="3">NRRL 20472</strain>
    </source>
</reference>
<proteinExistence type="predicted"/>
<gene>
    <name evidence="3" type="ORF">FSARC_5942</name>
</gene>
<organism evidence="3 4">
    <name type="scientific">Fusarium sarcochroum</name>
    <dbReference type="NCBI Taxonomy" id="1208366"/>
    <lineage>
        <taxon>Eukaryota</taxon>
        <taxon>Fungi</taxon>
        <taxon>Dikarya</taxon>
        <taxon>Ascomycota</taxon>
        <taxon>Pezizomycotina</taxon>
        <taxon>Sordariomycetes</taxon>
        <taxon>Hypocreomycetidae</taxon>
        <taxon>Hypocreales</taxon>
        <taxon>Nectriaceae</taxon>
        <taxon>Fusarium</taxon>
        <taxon>Fusarium lateritium species complex</taxon>
    </lineage>
</organism>
<comment type="caution">
    <text evidence="3">The sequence shown here is derived from an EMBL/GenBank/DDBJ whole genome shotgun (WGS) entry which is preliminary data.</text>
</comment>
<evidence type="ECO:0000259" key="2">
    <source>
        <dbReference type="Pfam" id="PF01593"/>
    </source>
</evidence>
<dbReference type="InterPro" id="IPR050281">
    <property type="entry name" value="Flavin_monoamine_oxidase"/>
</dbReference>
<dbReference type="GO" id="GO:0001716">
    <property type="term" value="F:L-amino-acid oxidase activity"/>
    <property type="evidence" value="ECO:0007669"/>
    <property type="project" value="TreeGrafter"/>
</dbReference>
<dbReference type="PANTHER" id="PTHR10742:SF342">
    <property type="entry name" value="AMINE OXIDASE"/>
    <property type="match status" value="1"/>
</dbReference>
<dbReference type="OrthoDB" id="7777654at2759"/>
<keyword evidence="4" id="KW-1185">Reference proteome</keyword>
<dbReference type="Gene3D" id="1.10.10.1620">
    <property type="match status" value="1"/>
</dbReference>
<sequence>MSIANGTEEHYLQTRAFKHMWARHVAQKAFDEDVQAAAKRVVQARQNDPDLPIDDELSEKSGVITMLKGTQEMTGVGLVPRESNHIEIGIIGAGVSGLFTALLFDWLNEECKDLGLKIDYDIMEAAKMDRLGGRLYTHRFSCDEHDYYDVGAMRFPNNTIMKRTFQLFNYIGLEPGKGGLIPYYLEDNHNVCPSYFNDVPSVGNVWTTGANDPFKINSGLPEEAKIPVDILQEDPSNLIKKALKGFIDVAKVHLDAAVKENDENGPKTTKLWKLLMEADKLSVRQFLSSGEPHKKGDDAPKEEIKEGTMPKGPGFNYNTVEWLESATYGTGWYDQSLTECVLEELDFSTPEQKPGQPKINYWWCIDGGAQMIAKKMAKKIKQPIQYNSQVVAIDAQVSKRKGEDPKKFDPKKYTPMKLRITKNQTTKEKEYFAVFNSTTLGALQRMDLKDAGLLWGTKQAIRALGYGASCKVAIKFETAWWQMAPFNITQGGVAHTDLPLRVCVYPSYNIESNEGEAWDPKKPAVLLCSYTWGQDAQRIGSLISADTPKNEEQLLSVLLHDLALLHSKDNDDWPYGKLLARLKDEYQDHHAYDWYRDENMSGAFAYFGPSQFSNMWQEIIKPNAFGQLYLIGEASSSHHAWIVGALESVIRAVYLMFEGLQKQDPDNKAYKKVVELLSQGPDVPKEKEGGDVFGGFPKPGENLQQPQKMPSGLPFHPLPEEMPTRQLEVSHKTRLVRDPLEVKLGDDVSLLFSTAMITLSLIESFFELQIDEPKDKPQ</sequence>
<dbReference type="SUPFAM" id="SSF54373">
    <property type="entry name" value="FAD-linked reductases, C-terminal domain"/>
    <property type="match status" value="1"/>
</dbReference>
<name>A0A8H4TYG4_9HYPO</name>
<dbReference type="GO" id="GO:0009063">
    <property type="term" value="P:amino acid catabolic process"/>
    <property type="evidence" value="ECO:0007669"/>
    <property type="project" value="TreeGrafter"/>
</dbReference>
<dbReference type="Pfam" id="PF01593">
    <property type="entry name" value="Amino_oxidase"/>
    <property type="match status" value="1"/>
</dbReference>
<feature type="region of interest" description="Disordered" evidence="1">
    <location>
        <begin position="288"/>
        <end position="310"/>
    </location>
</feature>
<evidence type="ECO:0000256" key="1">
    <source>
        <dbReference type="SAM" id="MobiDB-lite"/>
    </source>
</evidence>
<dbReference type="Gene3D" id="3.90.660.10">
    <property type="match status" value="2"/>
</dbReference>
<accession>A0A8H4TYG4</accession>
<reference evidence="3" key="1">
    <citation type="journal article" date="2020" name="BMC Genomics">
        <title>Correction to: Identification and distribution of gene clusters required for synthesis of sphingolipid metabolism inhibitors in diverse species of the filamentous fungus Fusarium.</title>
        <authorList>
            <person name="Kim H.S."/>
            <person name="Lohmar J.M."/>
            <person name="Busman M."/>
            <person name="Brown D.W."/>
            <person name="Naumann T.A."/>
            <person name="Divon H.H."/>
            <person name="Lysoe E."/>
            <person name="Uhlig S."/>
            <person name="Proctor R.H."/>
        </authorList>
    </citation>
    <scope>NUCLEOTIDE SEQUENCE</scope>
    <source>
        <strain evidence="3">NRRL 20472</strain>
    </source>
</reference>
<dbReference type="Proteomes" id="UP000622797">
    <property type="component" value="Unassembled WGS sequence"/>
</dbReference>
<dbReference type="SUPFAM" id="SSF51905">
    <property type="entry name" value="FAD/NAD(P)-binding domain"/>
    <property type="match status" value="1"/>
</dbReference>
<feature type="domain" description="Amine oxidase" evidence="2">
    <location>
        <begin position="119"/>
        <end position="653"/>
    </location>
</feature>
<dbReference type="AlphaFoldDB" id="A0A8H4TYG4"/>
<dbReference type="PANTHER" id="PTHR10742">
    <property type="entry name" value="FLAVIN MONOAMINE OXIDASE"/>
    <property type="match status" value="1"/>
</dbReference>